<organism evidence="2 3">
    <name type="scientific">Suillus luteus UH-Slu-Lm8-n1</name>
    <dbReference type="NCBI Taxonomy" id="930992"/>
    <lineage>
        <taxon>Eukaryota</taxon>
        <taxon>Fungi</taxon>
        <taxon>Dikarya</taxon>
        <taxon>Basidiomycota</taxon>
        <taxon>Agaricomycotina</taxon>
        <taxon>Agaricomycetes</taxon>
        <taxon>Agaricomycetidae</taxon>
        <taxon>Boletales</taxon>
        <taxon>Suillineae</taxon>
        <taxon>Suillaceae</taxon>
        <taxon>Suillus</taxon>
    </lineage>
</organism>
<accession>A0A0D0AAH8</accession>
<protein>
    <submittedName>
        <fullName evidence="2">Uncharacterized protein</fullName>
    </submittedName>
</protein>
<dbReference type="InParanoid" id="A0A0D0AAH8"/>
<feature type="region of interest" description="Disordered" evidence="1">
    <location>
        <begin position="92"/>
        <end position="118"/>
    </location>
</feature>
<evidence type="ECO:0000313" key="2">
    <source>
        <dbReference type="EMBL" id="KIK38811.1"/>
    </source>
</evidence>
<keyword evidence="3" id="KW-1185">Reference proteome</keyword>
<dbReference type="AlphaFoldDB" id="A0A0D0AAH8"/>
<dbReference type="Proteomes" id="UP000054485">
    <property type="component" value="Unassembled WGS sequence"/>
</dbReference>
<reference evidence="3" key="2">
    <citation type="submission" date="2015-01" db="EMBL/GenBank/DDBJ databases">
        <title>Evolutionary Origins and Diversification of the Mycorrhizal Mutualists.</title>
        <authorList>
            <consortium name="DOE Joint Genome Institute"/>
            <consortium name="Mycorrhizal Genomics Consortium"/>
            <person name="Kohler A."/>
            <person name="Kuo A."/>
            <person name="Nagy L.G."/>
            <person name="Floudas D."/>
            <person name="Copeland A."/>
            <person name="Barry K.W."/>
            <person name="Cichocki N."/>
            <person name="Veneault-Fourrey C."/>
            <person name="LaButti K."/>
            <person name="Lindquist E.A."/>
            <person name="Lipzen A."/>
            <person name="Lundell T."/>
            <person name="Morin E."/>
            <person name="Murat C."/>
            <person name="Riley R."/>
            <person name="Ohm R."/>
            <person name="Sun H."/>
            <person name="Tunlid A."/>
            <person name="Henrissat B."/>
            <person name="Grigoriev I.V."/>
            <person name="Hibbett D.S."/>
            <person name="Martin F."/>
        </authorList>
    </citation>
    <scope>NUCLEOTIDE SEQUENCE [LARGE SCALE GENOMIC DNA]</scope>
    <source>
        <strain evidence="3">UH-Slu-Lm8-n1</strain>
    </source>
</reference>
<sequence>MPLLTPGALMSRQRGQEVIKASVGTGSSSDGEGTQHVLVNERYGDFGIPPAISGASKVETHIPLSSINMHTVNIFDIWRELQLDVVTPSSLSIPDNEVNVANEDRLDDQRRRENDDVQ</sequence>
<reference evidence="2 3" key="1">
    <citation type="submission" date="2014-04" db="EMBL/GenBank/DDBJ databases">
        <authorList>
            <consortium name="DOE Joint Genome Institute"/>
            <person name="Kuo A."/>
            <person name="Ruytinx J."/>
            <person name="Rineau F."/>
            <person name="Colpaert J."/>
            <person name="Kohler A."/>
            <person name="Nagy L.G."/>
            <person name="Floudas D."/>
            <person name="Copeland A."/>
            <person name="Barry K.W."/>
            <person name="Cichocki N."/>
            <person name="Veneault-Fourrey C."/>
            <person name="LaButti K."/>
            <person name="Lindquist E.A."/>
            <person name="Lipzen A."/>
            <person name="Lundell T."/>
            <person name="Morin E."/>
            <person name="Murat C."/>
            <person name="Sun H."/>
            <person name="Tunlid A."/>
            <person name="Henrissat B."/>
            <person name="Grigoriev I.V."/>
            <person name="Hibbett D.S."/>
            <person name="Martin F."/>
            <person name="Nordberg H.P."/>
            <person name="Cantor M.N."/>
            <person name="Hua S.X."/>
        </authorList>
    </citation>
    <scope>NUCLEOTIDE SEQUENCE [LARGE SCALE GENOMIC DNA]</scope>
    <source>
        <strain evidence="2 3">UH-Slu-Lm8-n1</strain>
    </source>
</reference>
<proteinExistence type="predicted"/>
<evidence type="ECO:0000256" key="1">
    <source>
        <dbReference type="SAM" id="MobiDB-lite"/>
    </source>
</evidence>
<name>A0A0D0AAH8_9AGAM</name>
<feature type="compositionally biased region" description="Basic and acidic residues" evidence="1">
    <location>
        <begin position="102"/>
        <end position="118"/>
    </location>
</feature>
<dbReference type="HOGENOM" id="CLU_2074680_0_0_1"/>
<evidence type="ECO:0000313" key="3">
    <source>
        <dbReference type="Proteomes" id="UP000054485"/>
    </source>
</evidence>
<dbReference type="OrthoDB" id="10602068at2759"/>
<gene>
    <name evidence="2" type="ORF">CY34DRAFT_108513</name>
</gene>
<dbReference type="EMBL" id="KN835373">
    <property type="protein sequence ID" value="KIK38811.1"/>
    <property type="molecule type" value="Genomic_DNA"/>
</dbReference>